<dbReference type="PANTHER" id="PTHR43744:SF8">
    <property type="entry name" value="SN-GLYCEROL-3-PHOSPHATE TRANSPORT SYSTEM PERMEASE PROTEIN UGPE"/>
    <property type="match status" value="1"/>
</dbReference>
<dbReference type="Proteomes" id="UP000569914">
    <property type="component" value="Unassembled WGS sequence"/>
</dbReference>
<organism evidence="9 10">
    <name type="scientific">Microlunatus parietis</name>
    <dbReference type="NCBI Taxonomy" id="682979"/>
    <lineage>
        <taxon>Bacteria</taxon>
        <taxon>Bacillati</taxon>
        <taxon>Actinomycetota</taxon>
        <taxon>Actinomycetes</taxon>
        <taxon>Propionibacteriales</taxon>
        <taxon>Propionibacteriaceae</taxon>
        <taxon>Microlunatus</taxon>
    </lineage>
</organism>
<keyword evidence="2 7" id="KW-0813">Transport</keyword>
<gene>
    <name evidence="9" type="ORF">BKA15_001706</name>
</gene>
<feature type="transmembrane region" description="Helical" evidence="7">
    <location>
        <begin position="165"/>
        <end position="182"/>
    </location>
</feature>
<comment type="similarity">
    <text evidence="7">Belongs to the binding-protein-dependent transport system permease family.</text>
</comment>
<evidence type="ECO:0000313" key="10">
    <source>
        <dbReference type="Proteomes" id="UP000569914"/>
    </source>
</evidence>
<dbReference type="Pfam" id="PF00528">
    <property type="entry name" value="BPD_transp_1"/>
    <property type="match status" value="1"/>
</dbReference>
<evidence type="ECO:0000256" key="7">
    <source>
        <dbReference type="RuleBase" id="RU363032"/>
    </source>
</evidence>
<accession>A0A7Y9I550</accession>
<keyword evidence="6 7" id="KW-0472">Membrane</keyword>
<name>A0A7Y9I550_9ACTN</name>
<feature type="transmembrane region" description="Helical" evidence="7">
    <location>
        <begin position="132"/>
        <end position="153"/>
    </location>
</feature>
<dbReference type="SUPFAM" id="SSF161098">
    <property type="entry name" value="MetI-like"/>
    <property type="match status" value="1"/>
</dbReference>
<comment type="subcellular location">
    <subcellularLocation>
        <location evidence="1 7">Cell membrane</location>
        <topology evidence="1 7">Multi-pass membrane protein</topology>
    </subcellularLocation>
</comment>
<sequence>MTTLVTEAPPRARAIEARRPKGRFQAGLLITLLTVLAIIVALLFVLPALWMLFGSLRPGSQVIESVSPLSWRTLIPDVWTLDNYRALFFELRFGRSMANSLLVAFASVIIGLAISVPAAYALTVLRFRGREFVFALLVIGFMIPFEAIAIPLAKVFTSWQLNNSYLGLILPGIGNGLAIFNMRQFFRGIPTSLREAAVIDGASDFRIMTRIYVPLSVTTLINSGLLIFLGQWSSYLWPLLIISEEAKQVAPIAIARTFTDTEFNFGQMFGGALLISVVPAVLLLFLQRFFAATIASSGEK</sequence>
<evidence type="ECO:0000256" key="1">
    <source>
        <dbReference type="ARBA" id="ARBA00004651"/>
    </source>
</evidence>
<evidence type="ECO:0000256" key="4">
    <source>
        <dbReference type="ARBA" id="ARBA00022692"/>
    </source>
</evidence>
<dbReference type="CDD" id="cd06261">
    <property type="entry name" value="TM_PBP2"/>
    <property type="match status" value="1"/>
</dbReference>
<keyword evidence="4 7" id="KW-0812">Transmembrane</keyword>
<keyword evidence="10" id="KW-1185">Reference proteome</keyword>
<reference evidence="9 10" key="1">
    <citation type="submission" date="2020-07" db="EMBL/GenBank/DDBJ databases">
        <title>Sequencing the genomes of 1000 actinobacteria strains.</title>
        <authorList>
            <person name="Klenk H.-P."/>
        </authorList>
    </citation>
    <scope>NUCLEOTIDE SEQUENCE [LARGE SCALE GENOMIC DNA]</scope>
    <source>
        <strain evidence="9 10">DSM 22083</strain>
    </source>
</reference>
<evidence type="ECO:0000259" key="8">
    <source>
        <dbReference type="PROSITE" id="PS50928"/>
    </source>
</evidence>
<dbReference type="GO" id="GO:0055085">
    <property type="term" value="P:transmembrane transport"/>
    <property type="evidence" value="ECO:0007669"/>
    <property type="project" value="InterPro"/>
</dbReference>
<dbReference type="PANTHER" id="PTHR43744">
    <property type="entry name" value="ABC TRANSPORTER PERMEASE PROTEIN MG189-RELATED-RELATED"/>
    <property type="match status" value="1"/>
</dbReference>
<keyword evidence="3" id="KW-1003">Cell membrane</keyword>
<dbReference type="AlphaFoldDB" id="A0A7Y9I550"/>
<dbReference type="RefSeq" id="WP_179749773.1">
    <property type="nucleotide sequence ID" value="NZ_JACCBU010000001.1"/>
</dbReference>
<evidence type="ECO:0000313" key="9">
    <source>
        <dbReference type="EMBL" id="NYE70377.1"/>
    </source>
</evidence>
<dbReference type="GO" id="GO:0005886">
    <property type="term" value="C:plasma membrane"/>
    <property type="evidence" value="ECO:0007669"/>
    <property type="project" value="UniProtKB-SubCell"/>
</dbReference>
<dbReference type="InterPro" id="IPR035906">
    <property type="entry name" value="MetI-like_sf"/>
</dbReference>
<dbReference type="EMBL" id="JACCBU010000001">
    <property type="protein sequence ID" value="NYE70377.1"/>
    <property type="molecule type" value="Genomic_DNA"/>
</dbReference>
<evidence type="ECO:0000256" key="5">
    <source>
        <dbReference type="ARBA" id="ARBA00022989"/>
    </source>
</evidence>
<dbReference type="InterPro" id="IPR000515">
    <property type="entry name" value="MetI-like"/>
</dbReference>
<evidence type="ECO:0000256" key="3">
    <source>
        <dbReference type="ARBA" id="ARBA00022475"/>
    </source>
</evidence>
<dbReference type="Gene3D" id="1.10.3720.10">
    <property type="entry name" value="MetI-like"/>
    <property type="match status" value="1"/>
</dbReference>
<feature type="transmembrane region" description="Helical" evidence="7">
    <location>
        <begin position="101"/>
        <end position="125"/>
    </location>
</feature>
<protein>
    <submittedName>
        <fullName evidence="9">ABC-type glycerol-3-phosphate transport system permease component</fullName>
    </submittedName>
</protein>
<feature type="domain" description="ABC transmembrane type-1" evidence="8">
    <location>
        <begin position="97"/>
        <end position="286"/>
    </location>
</feature>
<evidence type="ECO:0000256" key="2">
    <source>
        <dbReference type="ARBA" id="ARBA00022448"/>
    </source>
</evidence>
<dbReference type="PROSITE" id="PS50928">
    <property type="entry name" value="ABC_TM1"/>
    <property type="match status" value="1"/>
</dbReference>
<evidence type="ECO:0000256" key="6">
    <source>
        <dbReference type="ARBA" id="ARBA00023136"/>
    </source>
</evidence>
<keyword evidence="5 7" id="KW-1133">Transmembrane helix</keyword>
<proteinExistence type="inferred from homology"/>
<feature type="transmembrane region" description="Helical" evidence="7">
    <location>
        <begin position="265"/>
        <end position="286"/>
    </location>
</feature>
<feature type="transmembrane region" description="Helical" evidence="7">
    <location>
        <begin position="28"/>
        <end position="53"/>
    </location>
</feature>
<comment type="caution">
    <text evidence="9">The sequence shown here is derived from an EMBL/GenBank/DDBJ whole genome shotgun (WGS) entry which is preliminary data.</text>
</comment>
<feature type="transmembrane region" description="Helical" evidence="7">
    <location>
        <begin position="211"/>
        <end position="230"/>
    </location>
</feature>